<feature type="region of interest" description="Disordered" evidence="1">
    <location>
        <begin position="238"/>
        <end position="271"/>
    </location>
</feature>
<accession>A0AAD4KBT3</accession>
<proteinExistence type="predicted"/>
<feature type="compositionally biased region" description="Low complexity" evidence="1">
    <location>
        <begin position="1242"/>
        <end position="1267"/>
    </location>
</feature>
<evidence type="ECO:0008006" key="5">
    <source>
        <dbReference type="Google" id="ProtNLM"/>
    </source>
</evidence>
<feature type="region of interest" description="Disordered" evidence="1">
    <location>
        <begin position="1196"/>
        <end position="1297"/>
    </location>
</feature>
<evidence type="ECO:0000256" key="2">
    <source>
        <dbReference type="SAM" id="SignalP"/>
    </source>
</evidence>
<organism evidence="3 4">
    <name type="scientific">Drosophila rubida</name>
    <dbReference type="NCBI Taxonomy" id="30044"/>
    <lineage>
        <taxon>Eukaryota</taxon>
        <taxon>Metazoa</taxon>
        <taxon>Ecdysozoa</taxon>
        <taxon>Arthropoda</taxon>
        <taxon>Hexapoda</taxon>
        <taxon>Insecta</taxon>
        <taxon>Pterygota</taxon>
        <taxon>Neoptera</taxon>
        <taxon>Endopterygota</taxon>
        <taxon>Diptera</taxon>
        <taxon>Brachycera</taxon>
        <taxon>Muscomorpha</taxon>
        <taxon>Ephydroidea</taxon>
        <taxon>Drosophilidae</taxon>
        <taxon>Drosophila</taxon>
    </lineage>
</organism>
<feature type="compositionally biased region" description="Low complexity" evidence="1">
    <location>
        <begin position="860"/>
        <end position="873"/>
    </location>
</feature>
<feature type="compositionally biased region" description="Polar residues" evidence="1">
    <location>
        <begin position="1227"/>
        <end position="1236"/>
    </location>
</feature>
<keyword evidence="2" id="KW-0732">Signal</keyword>
<gene>
    <name evidence="3" type="ORF">KR093_011208</name>
</gene>
<feature type="region of interest" description="Disordered" evidence="1">
    <location>
        <begin position="418"/>
        <end position="457"/>
    </location>
</feature>
<feature type="compositionally biased region" description="Low complexity" evidence="1">
    <location>
        <begin position="647"/>
        <end position="666"/>
    </location>
</feature>
<dbReference type="EMBL" id="JAJJHW010000095">
    <property type="protein sequence ID" value="KAH8388024.1"/>
    <property type="molecule type" value="Genomic_DNA"/>
</dbReference>
<keyword evidence="4" id="KW-1185">Reference proteome</keyword>
<feature type="signal peptide" evidence="2">
    <location>
        <begin position="1"/>
        <end position="23"/>
    </location>
</feature>
<name>A0AAD4KBT3_9MUSC</name>
<feature type="region of interest" description="Disordered" evidence="1">
    <location>
        <begin position="638"/>
        <end position="666"/>
    </location>
</feature>
<comment type="caution">
    <text evidence="3">The sequence shown here is derived from an EMBL/GenBank/DDBJ whole genome shotgun (WGS) entry which is preliminary data.</text>
</comment>
<feature type="region of interest" description="Disordered" evidence="1">
    <location>
        <begin position="579"/>
        <end position="605"/>
    </location>
</feature>
<reference evidence="3" key="1">
    <citation type="journal article" date="2021" name="Mol. Ecol. Resour.">
        <title>Phylogenomic analyses of the genus Drosophila reveals genomic signals of climate adaptation.</title>
        <authorList>
            <person name="Li F."/>
            <person name="Rane R.V."/>
            <person name="Luria V."/>
            <person name="Xiong Z."/>
            <person name="Chen J."/>
            <person name="Li Z."/>
            <person name="Catullo R.A."/>
            <person name="Griffin P.C."/>
            <person name="Schiffer M."/>
            <person name="Pearce S."/>
            <person name="Lee S.F."/>
            <person name="McElroy K."/>
            <person name="Stocker A."/>
            <person name="Shirriffs J."/>
            <person name="Cockerell F."/>
            <person name="Coppin C."/>
            <person name="Sgro C.M."/>
            <person name="Karger A."/>
            <person name="Cain J.W."/>
            <person name="Weber J.A."/>
            <person name="Santpere G."/>
            <person name="Kirschner M.W."/>
            <person name="Hoffmann A.A."/>
            <person name="Oakeshott J.G."/>
            <person name="Zhang G."/>
        </authorList>
    </citation>
    <scope>NUCLEOTIDE SEQUENCE</scope>
    <source>
        <strain evidence="3">BGI-SZ-2011g</strain>
    </source>
</reference>
<feature type="compositionally biased region" description="Acidic residues" evidence="1">
    <location>
        <begin position="1102"/>
        <end position="1118"/>
    </location>
</feature>
<evidence type="ECO:0000256" key="1">
    <source>
        <dbReference type="SAM" id="MobiDB-lite"/>
    </source>
</evidence>
<feature type="region of interest" description="Disordered" evidence="1">
    <location>
        <begin position="1090"/>
        <end position="1124"/>
    </location>
</feature>
<dbReference type="Proteomes" id="UP001200034">
    <property type="component" value="Unassembled WGS sequence"/>
</dbReference>
<feature type="compositionally biased region" description="Low complexity" evidence="1">
    <location>
        <begin position="586"/>
        <end position="605"/>
    </location>
</feature>
<evidence type="ECO:0000313" key="4">
    <source>
        <dbReference type="Proteomes" id="UP001200034"/>
    </source>
</evidence>
<feature type="compositionally biased region" description="Low complexity" evidence="1">
    <location>
        <begin position="986"/>
        <end position="1017"/>
    </location>
</feature>
<sequence length="1336" mass="144516">MSCFLRLLLQLLPPLLLLSLAGALPNIQQGANYVQQLDKSFFQPREIEQTIDEVQKILANDPALPRLTRGEIEELYEKVTREEYEKSVEAGDMSRADSMRALMLVLPYNTDNNTEENLQELYTRPPVTRVIDAYTPPDPIKFLTPDPHAAPRSTVPGGNPAVAATTYKPALGSLPKQLYTAPTATTYHPPAPAPVMYQLTPSLARPSMDFQPVTKQPQSHDFAPVQPLQPLQPLQPVQPQTQRFSSHYSAKHAQFLRKPKPQPQSVVSSSSTVKPVADILESLGIVGNQAPSNHKRYAAIDDYYPAESAPQPVVAMADLRGLQGARIRPDAYSNFKPLNIGEELRVKPEVEGYLTRFGIVKKSPKALKKSQSAQAALAAATEEPAGAHTELSTATAKLPAQSSVELAKLLENLQELERLQSGRRAAPPTTSTTTTSTSTTTTTSTTTPQPPTSLPTAQLITHGAPLLIEPKKPRRRIDPNIDINFANAGNQQKTASSTDELSKLLQNLQELEKLKINPENVLKATTTSHSNAAIQSLSNRFSLSSTTTTTTTSAPLTTTPSADARELQLILRQLQQLEQANAQRKATTTTSTTARPRARPTLPLSLDPAQASRLGVADFAQLQRLLSDDSELERLYEQARNTKKQPKSTSTTTSTTSTTTTTPRPTKAAAAVDHAQFEALITRVQQLEQLQQPKATTPGFSTRNVAAAGAVVAERGPALSSLPSNDYAQLQQLAASAPDFEPYAGHVEISTAASTSKQRHASRPRPALTQFERSNGLLQDVQPQDYVQLQKLLSKVQELERVQLQEARPTSGQQLVTAASVRNQNVKSLSGAHIVYAQPADLDELELAAGPKLELPVYRPPSSTAPSPSPSSSEELREYAMSKPAHPAVSGMGGMQDLTQLQQFQQFFSSLEDNGERQSASYPHMQPIYKTVTTVAPTTSTTTSTTTTTVTAPTKQADLAELQKLLYNTQQLQKLGVALPHELSQQLETQLQSQSSTTSSPSPSTTSTTTALPEASPSPQPTHDSSSPAVFSLTTIKPASPRPPRPSATVTESSVELPIFSATKIIEAAIKRAANRIGVATEQTPVSLAPGLGFGFRRRSDDDDDDALTTDGDGDGDADAGVGVMDGDLMAEFSELNYQLAKPEPKPESKPEGKQLLGGENLDELQRLISNLQQLQQLNVSLDRVRSPDAIYLDSLRGQQLDTSKQRRQSVDNSTTPKGEESETDAETTQSPTRISLNAGLGATEESSTAASEEGTTTSTEATSSTTEESRNGSLDDLADSFGPDPVSQEPPPAKKKNGFYFLADWNSFFEADNLDDQVVVRFSPKIGDPRDFVPV</sequence>
<protein>
    <recommendedName>
        <fullName evidence="5">Mucin-5AC</fullName>
    </recommendedName>
</protein>
<feature type="compositionally biased region" description="Low complexity" evidence="1">
    <location>
        <begin position="427"/>
        <end position="447"/>
    </location>
</feature>
<feature type="region of interest" description="Disordered" evidence="1">
    <location>
        <begin position="856"/>
        <end position="893"/>
    </location>
</feature>
<feature type="chain" id="PRO_5042132567" description="Mucin-5AC" evidence="2">
    <location>
        <begin position="24"/>
        <end position="1336"/>
    </location>
</feature>
<feature type="region of interest" description="Disordered" evidence="1">
    <location>
        <begin position="986"/>
        <end position="1029"/>
    </location>
</feature>
<evidence type="ECO:0000313" key="3">
    <source>
        <dbReference type="EMBL" id="KAH8388024.1"/>
    </source>
</evidence>